<feature type="transmembrane region" description="Helical" evidence="2">
    <location>
        <begin position="293"/>
        <end position="318"/>
    </location>
</feature>
<feature type="compositionally biased region" description="Acidic residues" evidence="1">
    <location>
        <begin position="26"/>
        <end position="47"/>
    </location>
</feature>
<keyword evidence="2" id="KW-0472">Membrane</keyword>
<gene>
    <name evidence="6" type="primary">LOC114850139</name>
</gene>
<dbReference type="SUPFAM" id="SSF48726">
    <property type="entry name" value="Immunoglobulin"/>
    <property type="match status" value="1"/>
</dbReference>
<dbReference type="KEGG" id="bspl:114850139"/>
<reference evidence="6" key="1">
    <citation type="submission" date="2025-08" db="UniProtKB">
        <authorList>
            <consortium name="RefSeq"/>
        </authorList>
    </citation>
    <scope>IDENTIFICATION</scope>
</reference>
<feature type="compositionally biased region" description="Low complexity" evidence="1">
    <location>
        <begin position="263"/>
        <end position="287"/>
    </location>
</feature>
<evidence type="ECO:0000313" key="6">
    <source>
        <dbReference type="RefSeq" id="XP_055362621.1"/>
    </source>
</evidence>
<keyword evidence="3" id="KW-0732">Signal</keyword>
<evidence type="ECO:0000313" key="5">
    <source>
        <dbReference type="Proteomes" id="UP000515150"/>
    </source>
</evidence>
<evidence type="ECO:0000256" key="2">
    <source>
        <dbReference type="SAM" id="Phobius"/>
    </source>
</evidence>
<dbReference type="PANTHER" id="PTHR11422">
    <property type="entry name" value="T-CELL SURFACE GLYCOPROTEIN CD4"/>
    <property type="match status" value="1"/>
</dbReference>
<dbReference type="Proteomes" id="UP000515150">
    <property type="component" value="Chromosome 24"/>
</dbReference>
<dbReference type="PANTHER" id="PTHR11422:SF11">
    <property type="entry name" value="IG-LIKE DOMAIN-CONTAINING PROTEIN"/>
    <property type="match status" value="1"/>
</dbReference>
<dbReference type="PROSITE" id="PS50835">
    <property type="entry name" value="IG_LIKE"/>
    <property type="match status" value="1"/>
</dbReference>
<feature type="region of interest" description="Disordered" evidence="1">
    <location>
        <begin position="22"/>
        <end position="56"/>
    </location>
</feature>
<feature type="chain" id="PRO_5040767605" evidence="3">
    <location>
        <begin position="23"/>
        <end position="351"/>
    </location>
</feature>
<proteinExistence type="predicted"/>
<feature type="signal peptide" evidence="3">
    <location>
        <begin position="1"/>
        <end position="22"/>
    </location>
</feature>
<dbReference type="InterPro" id="IPR013783">
    <property type="entry name" value="Ig-like_fold"/>
</dbReference>
<feature type="domain" description="Ig-like" evidence="4">
    <location>
        <begin position="56"/>
        <end position="168"/>
    </location>
</feature>
<protein>
    <submittedName>
        <fullName evidence="6">Uncharacterized protein LOC114850139</fullName>
    </submittedName>
</protein>
<sequence>MAELRWIQMFVLMMRMLQFTGSDHPAEDEDEEDEDEEDEDDDKEDEDCQRTAEKGPTCAVHAQQTGVNQQLSSFVAVRAGDDVTLTCEHVKDEQDECQNIEWFYNDADHTRIDGLVRNGQIVASRSNRLRLGEKCSLVIKNVTDQDVGRYTCRRGGDSVVYLSVVTLTGVELENKTHFYCYVSTHKYCEPSVKWLNQDKVFIGHRDLKASQTHYYAVLSIEDSQFNSPMLNSLTCEVTDCTRNVHQFLLSSQTSDKDTKPAPTESSTTLRSVRVSSTTSEDTKPTTSTTKEEGWWRIIIVSVGLTTLIITVVTVDIWIRTKGNKTQKNQTTVGEGNDTMKYENAGVSSASV</sequence>
<keyword evidence="2" id="KW-1133">Transmembrane helix</keyword>
<evidence type="ECO:0000259" key="4">
    <source>
        <dbReference type="PROSITE" id="PS50835"/>
    </source>
</evidence>
<dbReference type="InterPro" id="IPR003599">
    <property type="entry name" value="Ig_sub"/>
</dbReference>
<evidence type="ECO:0000256" key="1">
    <source>
        <dbReference type="SAM" id="MobiDB-lite"/>
    </source>
</evidence>
<name>A0A9W2XLT6_BETSP</name>
<dbReference type="RefSeq" id="XP_055362621.1">
    <property type="nucleotide sequence ID" value="XM_055506646.1"/>
</dbReference>
<dbReference type="InterPro" id="IPR036179">
    <property type="entry name" value="Ig-like_dom_sf"/>
</dbReference>
<dbReference type="GeneID" id="114850139"/>
<organism evidence="5 6">
    <name type="scientific">Betta splendens</name>
    <name type="common">Siamese fighting fish</name>
    <dbReference type="NCBI Taxonomy" id="158456"/>
    <lineage>
        <taxon>Eukaryota</taxon>
        <taxon>Metazoa</taxon>
        <taxon>Chordata</taxon>
        <taxon>Craniata</taxon>
        <taxon>Vertebrata</taxon>
        <taxon>Euteleostomi</taxon>
        <taxon>Actinopterygii</taxon>
        <taxon>Neopterygii</taxon>
        <taxon>Teleostei</taxon>
        <taxon>Neoteleostei</taxon>
        <taxon>Acanthomorphata</taxon>
        <taxon>Anabantaria</taxon>
        <taxon>Anabantiformes</taxon>
        <taxon>Anabantoidei</taxon>
        <taxon>Osphronemidae</taxon>
        <taxon>Betta</taxon>
    </lineage>
</organism>
<dbReference type="AlphaFoldDB" id="A0A9W2XLT6"/>
<dbReference type="OrthoDB" id="8444542at2759"/>
<feature type="region of interest" description="Disordered" evidence="1">
    <location>
        <begin position="323"/>
        <end position="351"/>
    </location>
</feature>
<keyword evidence="5" id="KW-1185">Reference proteome</keyword>
<feature type="region of interest" description="Disordered" evidence="1">
    <location>
        <begin position="252"/>
        <end position="287"/>
    </location>
</feature>
<dbReference type="SMART" id="SM00409">
    <property type="entry name" value="IG"/>
    <property type="match status" value="1"/>
</dbReference>
<dbReference type="Gene3D" id="2.60.40.10">
    <property type="entry name" value="Immunoglobulins"/>
    <property type="match status" value="1"/>
</dbReference>
<dbReference type="InterPro" id="IPR007110">
    <property type="entry name" value="Ig-like_dom"/>
</dbReference>
<evidence type="ECO:0000256" key="3">
    <source>
        <dbReference type="SAM" id="SignalP"/>
    </source>
</evidence>
<dbReference type="Pfam" id="PF13927">
    <property type="entry name" value="Ig_3"/>
    <property type="match status" value="1"/>
</dbReference>
<accession>A0A9W2XLT6</accession>
<keyword evidence="2" id="KW-0812">Transmembrane</keyword>